<dbReference type="RefSeq" id="WP_345031772.1">
    <property type="nucleotide sequence ID" value="NZ_BAABEY010000033.1"/>
</dbReference>
<feature type="active site" evidence="4">
    <location>
        <position position="104"/>
    </location>
</feature>
<keyword evidence="7" id="KW-1185">Reference proteome</keyword>
<dbReference type="InterPro" id="IPR022880">
    <property type="entry name" value="DNApol_IV"/>
</dbReference>
<dbReference type="SUPFAM" id="SSF100879">
    <property type="entry name" value="Lesion bypass DNA polymerase (Y-family), little finger domain"/>
    <property type="match status" value="1"/>
</dbReference>
<protein>
    <recommendedName>
        <fullName evidence="4">DNA polymerase IV</fullName>
        <shortName evidence="4">Pol IV</shortName>
        <ecNumber evidence="4">2.7.7.7</ecNumber>
    </recommendedName>
</protein>
<evidence type="ECO:0000259" key="5">
    <source>
        <dbReference type="PROSITE" id="PS50173"/>
    </source>
</evidence>
<evidence type="ECO:0000256" key="3">
    <source>
        <dbReference type="ARBA" id="ARBA00022932"/>
    </source>
</evidence>
<keyword evidence="4" id="KW-0227">DNA damage</keyword>
<dbReference type="PANTHER" id="PTHR11076:SF33">
    <property type="entry name" value="DNA POLYMERASE KAPPA"/>
    <property type="match status" value="1"/>
</dbReference>
<dbReference type="Pfam" id="PF11799">
    <property type="entry name" value="IMS_C"/>
    <property type="match status" value="1"/>
</dbReference>
<keyword evidence="3 4" id="KW-0239">DNA-directed DNA polymerase</keyword>
<dbReference type="EMBL" id="BAABEY010000033">
    <property type="protein sequence ID" value="GAA4445032.1"/>
    <property type="molecule type" value="Genomic_DNA"/>
</dbReference>
<evidence type="ECO:0000256" key="4">
    <source>
        <dbReference type="HAMAP-Rule" id="MF_01113"/>
    </source>
</evidence>
<keyword evidence="2 4" id="KW-0515">Mutator protein</keyword>
<keyword evidence="4" id="KW-0238">DNA-binding</keyword>
<dbReference type="InterPro" id="IPR050116">
    <property type="entry name" value="DNA_polymerase-Y"/>
</dbReference>
<keyword evidence="4" id="KW-0963">Cytoplasm</keyword>
<comment type="similarity">
    <text evidence="1 4">Belongs to the DNA polymerase type-Y family.</text>
</comment>
<dbReference type="PROSITE" id="PS50173">
    <property type="entry name" value="UMUC"/>
    <property type="match status" value="1"/>
</dbReference>
<comment type="catalytic activity">
    <reaction evidence="4">
        <text>DNA(n) + a 2'-deoxyribonucleoside 5'-triphosphate = DNA(n+1) + diphosphate</text>
        <dbReference type="Rhea" id="RHEA:22508"/>
        <dbReference type="Rhea" id="RHEA-COMP:17339"/>
        <dbReference type="Rhea" id="RHEA-COMP:17340"/>
        <dbReference type="ChEBI" id="CHEBI:33019"/>
        <dbReference type="ChEBI" id="CHEBI:61560"/>
        <dbReference type="ChEBI" id="CHEBI:173112"/>
        <dbReference type="EC" id="2.7.7.7"/>
    </reaction>
</comment>
<dbReference type="Gene3D" id="3.30.1490.100">
    <property type="entry name" value="DNA polymerase, Y-family, little finger domain"/>
    <property type="match status" value="1"/>
</dbReference>
<dbReference type="InterPro" id="IPR017961">
    <property type="entry name" value="DNA_pol_Y-fam_little_finger"/>
</dbReference>
<keyword evidence="4" id="KW-0235">DNA replication</keyword>
<accession>A0ABP8M6M1</accession>
<comment type="function">
    <text evidence="4">Poorly processive, error-prone DNA polymerase involved in untargeted mutagenesis. Copies undamaged DNA at stalled replication forks, which arise in vivo from mismatched or misaligned primer ends. These misaligned primers can be extended by PolIV. Exhibits no 3'-5' exonuclease (proofreading) activity. May be involved in translesional synthesis, in conjunction with the beta clamp from PolIII.</text>
</comment>
<comment type="subcellular location">
    <subcellularLocation>
        <location evidence="4">Cytoplasm</location>
    </subcellularLocation>
</comment>
<reference evidence="7" key="1">
    <citation type="journal article" date="2019" name="Int. J. Syst. Evol. Microbiol.">
        <title>The Global Catalogue of Microorganisms (GCM) 10K type strain sequencing project: providing services to taxonomists for standard genome sequencing and annotation.</title>
        <authorList>
            <consortium name="The Broad Institute Genomics Platform"/>
            <consortium name="The Broad Institute Genome Sequencing Center for Infectious Disease"/>
            <person name="Wu L."/>
            <person name="Ma J."/>
        </authorList>
    </citation>
    <scope>NUCLEOTIDE SEQUENCE [LARGE SCALE GENOMIC DNA]</scope>
    <source>
        <strain evidence="7">JCM 31920</strain>
    </source>
</reference>
<comment type="caution">
    <text evidence="6">The sequence shown here is derived from an EMBL/GenBank/DDBJ whole genome shotgun (WGS) entry which is preliminary data.</text>
</comment>
<proteinExistence type="inferred from homology"/>
<keyword evidence="4" id="KW-0808">Transferase</keyword>
<dbReference type="SUPFAM" id="SSF56672">
    <property type="entry name" value="DNA/RNA polymerases"/>
    <property type="match status" value="1"/>
</dbReference>
<dbReference type="InterPro" id="IPR043128">
    <property type="entry name" value="Rev_trsase/Diguanyl_cyclase"/>
</dbReference>
<dbReference type="Gene3D" id="3.40.1170.60">
    <property type="match status" value="1"/>
</dbReference>
<dbReference type="CDD" id="cd03586">
    <property type="entry name" value="PolY_Pol_IV_kappa"/>
    <property type="match status" value="1"/>
</dbReference>
<dbReference type="Pfam" id="PF00817">
    <property type="entry name" value="IMS"/>
    <property type="match status" value="1"/>
</dbReference>
<feature type="site" description="Substrate discrimination" evidence="4">
    <location>
        <position position="14"/>
    </location>
</feature>
<sequence>MERQIVHCDLDTFFVSVERLLNDDLVGKPVLIGGSSDRGVVASCSYEARKFGIHSAMPMKLARQLCPEAVLVRGDHDRYSKYSNMVTEIIEGSVPLVEKASIDEHYFDLTGMDRFFGSWKWAQELRRRIIRETGLPISFGLSTNKTVSKIATGEAKPCGERQVADGTEKPFLAPLSIRKIPGIGEKTYPMLRNMGISKIGTLQQMDVFTLQRVMGDNGVAIWRKANGVDDSPVVPFHQQKSMSKETTYHVDTIDMVLLRSTMLSMVDALCFDLRSEGKLTGCITLKIRYSNFDTHIRQIRIPYTNSERAIVPQVLSLFEKLYSRRMLIRLIGVKFGTLIRGNYQVDLFDDKFEDLQLSQALDRIRSRFGFSAIGRGITMNDRPDSKGNLHAAQPT</sequence>
<dbReference type="Proteomes" id="UP001501508">
    <property type="component" value="Unassembled WGS sequence"/>
</dbReference>
<feature type="domain" description="UmuC" evidence="5">
    <location>
        <begin position="5"/>
        <end position="184"/>
    </location>
</feature>
<evidence type="ECO:0000256" key="1">
    <source>
        <dbReference type="ARBA" id="ARBA00010945"/>
    </source>
</evidence>
<dbReference type="EC" id="2.7.7.7" evidence="4"/>
<evidence type="ECO:0000256" key="2">
    <source>
        <dbReference type="ARBA" id="ARBA00022457"/>
    </source>
</evidence>
<name>A0ABP8M6M1_9BACT</name>
<dbReference type="InterPro" id="IPR036775">
    <property type="entry name" value="DNA_pol_Y-fam_lit_finger_sf"/>
</dbReference>
<keyword evidence="4" id="KW-0548">Nucleotidyltransferase</keyword>
<dbReference type="Gene3D" id="3.30.70.270">
    <property type="match status" value="1"/>
</dbReference>
<dbReference type="Gene3D" id="1.10.150.20">
    <property type="entry name" value="5' to 3' exonuclease, C-terminal subdomain"/>
    <property type="match status" value="1"/>
</dbReference>
<keyword evidence="4" id="KW-0460">Magnesium</keyword>
<evidence type="ECO:0000313" key="6">
    <source>
        <dbReference type="EMBL" id="GAA4445032.1"/>
    </source>
</evidence>
<organism evidence="6 7">
    <name type="scientific">Ravibacter arvi</name>
    <dbReference type="NCBI Taxonomy" id="2051041"/>
    <lineage>
        <taxon>Bacteria</taxon>
        <taxon>Pseudomonadati</taxon>
        <taxon>Bacteroidota</taxon>
        <taxon>Cytophagia</taxon>
        <taxon>Cytophagales</taxon>
        <taxon>Spirosomataceae</taxon>
        <taxon>Ravibacter</taxon>
    </lineage>
</organism>
<dbReference type="PANTHER" id="PTHR11076">
    <property type="entry name" value="DNA REPAIR POLYMERASE UMUC / TRANSFERASE FAMILY MEMBER"/>
    <property type="match status" value="1"/>
</dbReference>
<dbReference type="NCBIfam" id="NF002677">
    <property type="entry name" value="PRK02406.1"/>
    <property type="match status" value="1"/>
</dbReference>
<keyword evidence="4" id="KW-0479">Metal-binding</keyword>
<keyword evidence="4" id="KW-0234">DNA repair</keyword>
<comment type="cofactor">
    <cofactor evidence="4">
        <name>Mg(2+)</name>
        <dbReference type="ChEBI" id="CHEBI:18420"/>
    </cofactor>
    <text evidence="4">Binds 2 magnesium ions per subunit.</text>
</comment>
<dbReference type="InterPro" id="IPR043502">
    <property type="entry name" value="DNA/RNA_pol_sf"/>
</dbReference>
<dbReference type="InterPro" id="IPR001126">
    <property type="entry name" value="UmuC"/>
</dbReference>
<gene>
    <name evidence="4 6" type="primary">dinB</name>
    <name evidence="6" type="ORF">GCM10023091_36020</name>
</gene>
<evidence type="ECO:0000313" key="7">
    <source>
        <dbReference type="Proteomes" id="UP001501508"/>
    </source>
</evidence>
<dbReference type="HAMAP" id="MF_01113">
    <property type="entry name" value="DNApol_IV"/>
    <property type="match status" value="1"/>
</dbReference>
<comment type="subunit">
    <text evidence="4">Monomer.</text>
</comment>
<feature type="binding site" evidence="4">
    <location>
        <position position="9"/>
    </location>
    <ligand>
        <name>Mg(2+)</name>
        <dbReference type="ChEBI" id="CHEBI:18420"/>
    </ligand>
</feature>
<feature type="binding site" evidence="4">
    <location>
        <position position="103"/>
    </location>
    <ligand>
        <name>Mg(2+)</name>
        <dbReference type="ChEBI" id="CHEBI:18420"/>
    </ligand>
</feature>